<evidence type="ECO:0000256" key="1">
    <source>
        <dbReference type="ARBA" id="ARBA00004651"/>
    </source>
</evidence>
<dbReference type="EMBL" id="RKRF01000007">
    <property type="protein sequence ID" value="RPF55851.1"/>
    <property type="molecule type" value="Genomic_DNA"/>
</dbReference>
<evidence type="ECO:0000256" key="5">
    <source>
        <dbReference type="ARBA" id="ARBA00023136"/>
    </source>
</evidence>
<keyword evidence="3 6" id="KW-0812">Transmembrane</keyword>
<evidence type="ECO:0000256" key="3">
    <source>
        <dbReference type="ARBA" id="ARBA00022692"/>
    </source>
</evidence>
<keyword evidence="2" id="KW-1003">Cell membrane</keyword>
<evidence type="ECO:0000313" key="9">
    <source>
        <dbReference type="Proteomes" id="UP000276443"/>
    </source>
</evidence>
<keyword evidence="4 6" id="KW-1133">Transmembrane helix</keyword>
<sequence>MDMVNLLIIGILFLLFFTLFIVIGFMMFGKKKRIHNRLEDYFPNLKQKPEQEQKAMLNEFVKKLGEYLPWQLFNRKWEKKLILAGIKLKVNEFMAIRGLVTIIIFTLLMLSYNIWIAIASILIVWFWLTHVYIKIKTKRRLDRSVTQLAASLGTMANAMRAGFSFMQAMQMVAREMPDPIGPEFEATIKEINLGVSYEVAFDRLLERLPNKDLEMVISSILIQRTSGGNLAVLLETLRDTINGRLRVKEEVKTLTAQGRISTWIISLLPIGLALIINIIHPTFFDPLFTHFVGWIMLFFGAIFFVLGWIIIRRIVQIEV</sequence>
<feature type="transmembrane region" description="Helical" evidence="6">
    <location>
        <begin position="114"/>
        <end position="133"/>
    </location>
</feature>
<name>A0A3N5CF00_9BACI</name>
<protein>
    <submittedName>
        <fullName evidence="8">Tight adherence protein B</fullName>
    </submittedName>
</protein>
<evidence type="ECO:0000313" key="8">
    <source>
        <dbReference type="EMBL" id="RPF55851.1"/>
    </source>
</evidence>
<reference evidence="8 9" key="1">
    <citation type="submission" date="2018-11" db="EMBL/GenBank/DDBJ databases">
        <title>Genomic Encyclopedia of Type Strains, Phase IV (KMG-IV): sequencing the most valuable type-strain genomes for metagenomic binning, comparative biology and taxonomic classification.</title>
        <authorList>
            <person name="Goeker M."/>
        </authorList>
    </citation>
    <scope>NUCLEOTIDE SEQUENCE [LARGE SCALE GENOMIC DNA]</scope>
    <source>
        <strain evidence="8 9">DSM 18090</strain>
    </source>
</reference>
<gene>
    <name evidence="8" type="ORF">EDC24_0736</name>
</gene>
<dbReference type="OrthoDB" id="9803381at2"/>
<keyword evidence="5 6" id="KW-0472">Membrane</keyword>
<evidence type="ECO:0000256" key="2">
    <source>
        <dbReference type="ARBA" id="ARBA00022475"/>
    </source>
</evidence>
<accession>A0A3N5CF00</accession>
<dbReference type="Pfam" id="PF00482">
    <property type="entry name" value="T2SSF"/>
    <property type="match status" value="1"/>
</dbReference>
<evidence type="ECO:0000256" key="6">
    <source>
        <dbReference type="SAM" id="Phobius"/>
    </source>
</evidence>
<comment type="caution">
    <text evidence="8">The sequence shown here is derived from an EMBL/GenBank/DDBJ whole genome shotgun (WGS) entry which is preliminary data.</text>
</comment>
<feature type="domain" description="Type II secretion system protein GspF" evidence="7">
    <location>
        <begin position="154"/>
        <end position="276"/>
    </location>
</feature>
<comment type="subcellular location">
    <subcellularLocation>
        <location evidence="1">Cell membrane</location>
        <topology evidence="1">Multi-pass membrane protein</topology>
    </subcellularLocation>
</comment>
<dbReference type="GO" id="GO:0005886">
    <property type="term" value="C:plasma membrane"/>
    <property type="evidence" value="ECO:0007669"/>
    <property type="project" value="UniProtKB-SubCell"/>
</dbReference>
<dbReference type="InterPro" id="IPR018076">
    <property type="entry name" value="T2SS_GspF_dom"/>
</dbReference>
<feature type="transmembrane region" description="Helical" evidence="6">
    <location>
        <begin position="6"/>
        <end position="28"/>
    </location>
</feature>
<dbReference type="AlphaFoldDB" id="A0A3N5CF00"/>
<evidence type="ECO:0000256" key="4">
    <source>
        <dbReference type="ARBA" id="ARBA00022989"/>
    </source>
</evidence>
<feature type="transmembrane region" description="Helical" evidence="6">
    <location>
        <begin position="260"/>
        <end position="279"/>
    </location>
</feature>
<evidence type="ECO:0000259" key="7">
    <source>
        <dbReference type="Pfam" id="PF00482"/>
    </source>
</evidence>
<dbReference type="PANTHER" id="PTHR35007">
    <property type="entry name" value="INTEGRAL MEMBRANE PROTEIN-RELATED"/>
    <property type="match status" value="1"/>
</dbReference>
<dbReference type="Gene3D" id="1.20.81.30">
    <property type="entry name" value="Type II secretion system (T2SS), domain F"/>
    <property type="match status" value="1"/>
</dbReference>
<dbReference type="Proteomes" id="UP000276443">
    <property type="component" value="Unassembled WGS sequence"/>
</dbReference>
<organism evidence="8 9">
    <name type="scientific">Aquisalibacillus elongatus</name>
    <dbReference type="NCBI Taxonomy" id="485577"/>
    <lineage>
        <taxon>Bacteria</taxon>
        <taxon>Bacillati</taxon>
        <taxon>Bacillota</taxon>
        <taxon>Bacilli</taxon>
        <taxon>Bacillales</taxon>
        <taxon>Bacillaceae</taxon>
        <taxon>Aquisalibacillus</taxon>
    </lineage>
</organism>
<keyword evidence="9" id="KW-1185">Reference proteome</keyword>
<proteinExistence type="predicted"/>
<dbReference type="InterPro" id="IPR042094">
    <property type="entry name" value="T2SS_GspF_sf"/>
</dbReference>
<feature type="transmembrane region" description="Helical" evidence="6">
    <location>
        <begin position="90"/>
        <end position="108"/>
    </location>
</feature>
<dbReference type="PANTHER" id="PTHR35007:SF1">
    <property type="entry name" value="PILUS ASSEMBLY PROTEIN"/>
    <property type="match status" value="1"/>
</dbReference>
<feature type="transmembrane region" description="Helical" evidence="6">
    <location>
        <begin position="291"/>
        <end position="311"/>
    </location>
</feature>